<organism evidence="1 2">
    <name type="scientific">Asticcacaulis benevestitus DSM 16100 = ATCC BAA-896</name>
    <dbReference type="NCBI Taxonomy" id="1121022"/>
    <lineage>
        <taxon>Bacteria</taxon>
        <taxon>Pseudomonadati</taxon>
        <taxon>Pseudomonadota</taxon>
        <taxon>Alphaproteobacteria</taxon>
        <taxon>Caulobacterales</taxon>
        <taxon>Caulobacteraceae</taxon>
        <taxon>Asticcacaulis</taxon>
    </lineage>
</organism>
<gene>
    <name evidence="1" type="ORF">ABENE_22650</name>
</gene>
<evidence type="ECO:0000313" key="2">
    <source>
        <dbReference type="Proteomes" id="UP000017837"/>
    </source>
</evidence>
<dbReference type="Gene3D" id="2.60.120.260">
    <property type="entry name" value="Galactose-binding domain-like"/>
    <property type="match status" value="1"/>
</dbReference>
<sequence>MIWASLPNRMYDLLLDGFVYDGLDAGICALVTPAPIQMQGGGALRIDVAKPTENTWDIGASTPITKNFKAGDLIVFAVWAKLDAEDADTQLDIPAVIQVSNAPYTPIVQGKVTLTTSWQLVHMQGVSGSDHEAGTTNVALSIGGSAKKIDMGPAYVLNESAPPAAPAH</sequence>
<dbReference type="PATRIC" id="fig|1121022.4.peg.4638"/>
<dbReference type="InterPro" id="IPR008979">
    <property type="entry name" value="Galactose-bd-like_sf"/>
</dbReference>
<dbReference type="Proteomes" id="UP000017837">
    <property type="component" value="Unassembled WGS sequence"/>
</dbReference>
<name>V4P297_9CAUL</name>
<reference evidence="1 2" key="1">
    <citation type="journal article" date="2014" name="Nature">
        <title>Sequential evolution of bacterial morphology by co-option of a developmental regulator.</title>
        <authorList>
            <person name="Jiang C."/>
            <person name="Brown P.J."/>
            <person name="Ducret A."/>
            <person name="Brun Y.V."/>
        </authorList>
    </citation>
    <scope>NUCLEOTIDE SEQUENCE [LARGE SCALE GENOMIC DNA]</scope>
    <source>
        <strain evidence="1 2">DSM 16100</strain>
    </source>
</reference>
<dbReference type="RefSeq" id="WP_018084134.1">
    <property type="nucleotide sequence ID" value="NZ_AQWM01000066.1"/>
</dbReference>
<dbReference type="eggNOG" id="COG2730">
    <property type="taxonomic scope" value="Bacteria"/>
</dbReference>
<evidence type="ECO:0000313" key="1">
    <source>
        <dbReference type="EMBL" id="ESQ79465.1"/>
    </source>
</evidence>
<proteinExistence type="predicted"/>
<dbReference type="EMBL" id="AWGB01000103">
    <property type="protein sequence ID" value="ESQ79465.1"/>
    <property type="molecule type" value="Genomic_DNA"/>
</dbReference>
<comment type="caution">
    <text evidence="1">The sequence shown here is derived from an EMBL/GenBank/DDBJ whole genome shotgun (WGS) entry which is preliminary data.</text>
</comment>
<dbReference type="AlphaFoldDB" id="V4P297"/>
<dbReference type="STRING" id="1121022.GCA_000376105_04459"/>
<dbReference type="SUPFAM" id="SSF49785">
    <property type="entry name" value="Galactose-binding domain-like"/>
    <property type="match status" value="1"/>
</dbReference>
<keyword evidence="2" id="KW-1185">Reference proteome</keyword>
<protein>
    <submittedName>
        <fullName evidence="1">Uncharacterized protein</fullName>
    </submittedName>
</protein>
<accession>V4P297</accession>